<gene>
    <name evidence="1" type="ORF">KC19_4G071200</name>
</gene>
<evidence type="ECO:0000313" key="2">
    <source>
        <dbReference type="Proteomes" id="UP000822688"/>
    </source>
</evidence>
<dbReference type="AlphaFoldDB" id="A0A8T0I9C9"/>
<sequence length="73" mass="8564">MLNQLSSVIIENIKIIIAFMRFMWSNKQAQHGDGIGLDSVRNCNQLLQGEILQIPLHRFDMRCFPRHLHMTML</sequence>
<protein>
    <submittedName>
        <fullName evidence="1">Uncharacterized protein</fullName>
    </submittedName>
</protein>
<accession>A0A8T0I9C9</accession>
<name>A0A8T0I9C9_CERPU</name>
<comment type="caution">
    <text evidence="1">The sequence shown here is derived from an EMBL/GenBank/DDBJ whole genome shotgun (WGS) entry which is preliminary data.</text>
</comment>
<organism evidence="1 2">
    <name type="scientific">Ceratodon purpureus</name>
    <name type="common">Fire moss</name>
    <name type="synonym">Dicranum purpureum</name>
    <dbReference type="NCBI Taxonomy" id="3225"/>
    <lineage>
        <taxon>Eukaryota</taxon>
        <taxon>Viridiplantae</taxon>
        <taxon>Streptophyta</taxon>
        <taxon>Embryophyta</taxon>
        <taxon>Bryophyta</taxon>
        <taxon>Bryophytina</taxon>
        <taxon>Bryopsida</taxon>
        <taxon>Dicranidae</taxon>
        <taxon>Pseudoditrichales</taxon>
        <taxon>Ditrichaceae</taxon>
        <taxon>Ceratodon</taxon>
    </lineage>
</organism>
<proteinExistence type="predicted"/>
<reference evidence="1" key="1">
    <citation type="submission" date="2020-06" db="EMBL/GenBank/DDBJ databases">
        <title>WGS assembly of Ceratodon purpureus strain R40.</title>
        <authorList>
            <person name="Carey S.B."/>
            <person name="Jenkins J."/>
            <person name="Shu S."/>
            <person name="Lovell J.T."/>
            <person name="Sreedasyam A."/>
            <person name="Maumus F."/>
            <person name="Tiley G.P."/>
            <person name="Fernandez-Pozo N."/>
            <person name="Barry K."/>
            <person name="Chen C."/>
            <person name="Wang M."/>
            <person name="Lipzen A."/>
            <person name="Daum C."/>
            <person name="Saski C.A."/>
            <person name="Payton A.C."/>
            <person name="Mcbreen J.C."/>
            <person name="Conrad R.E."/>
            <person name="Kollar L.M."/>
            <person name="Olsson S."/>
            <person name="Huttunen S."/>
            <person name="Landis J.B."/>
            <person name="Wickett N.J."/>
            <person name="Johnson M.G."/>
            <person name="Rensing S.A."/>
            <person name="Grimwood J."/>
            <person name="Schmutz J."/>
            <person name="Mcdaniel S.F."/>
        </authorList>
    </citation>
    <scope>NUCLEOTIDE SEQUENCE</scope>
    <source>
        <strain evidence="1">R40</strain>
    </source>
</reference>
<dbReference type="EMBL" id="CM026424">
    <property type="protein sequence ID" value="KAG0579078.1"/>
    <property type="molecule type" value="Genomic_DNA"/>
</dbReference>
<evidence type="ECO:0000313" key="1">
    <source>
        <dbReference type="EMBL" id="KAG0579078.1"/>
    </source>
</evidence>
<keyword evidence="2" id="KW-1185">Reference proteome</keyword>
<dbReference type="Proteomes" id="UP000822688">
    <property type="component" value="Chromosome 4"/>
</dbReference>